<accession>A0ACC2N306</accession>
<gene>
    <name evidence="1" type="ORF">QAD02_007084</name>
</gene>
<comment type="caution">
    <text evidence="1">The sequence shown here is derived from an EMBL/GenBank/DDBJ whole genome shotgun (WGS) entry which is preliminary data.</text>
</comment>
<name>A0ACC2N306_9HYME</name>
<reference evidence="1" key="1">
    <citation type="submission" date="2023-04" db="EMBL/GenBank/DDBJ databases">
        <title>A chromosome-level genome assembly of the parasitoid wasp Eretmocerus hayati.</title>
        <authorList>
            <person name="Zhong Y."/>
            <person name="Liu S."/>
            <person name="Liu Y."/>
        </authorList>
    </citation>
    <scope>NUCLEOTIDE SEQUENCE</scope>
    <source>
        <strain evidence="1">ZJU_SS_LIU_2023</strain>
    </source>
</reference>
<evidence type="ECO:0000313" key="1">
    <source>
        <dbReference type="EMBL" id="KAJ8665422.1"/>
    </source>
</evidence>
<sequence length="698" mass="80052">MDVTKIKSSTRVRKHRLKEKVAKRLRTELSYSSSDNISSDYSEHSSSDEDEGEQASQDLEDRRQVEILSNSLHSSLEVVELIRIPHSSDHGSSEYSDESESSESNAPDLNINQGPAERFDEISDLRVWAVTCRIAMAHLDPLLRILRQRLLPELPACSKTFLGTGNAQYVIEEMTDADNLPGEFVYLGLKQGLEACVNPDLHANEILEIDLNIDGVKIKKSSQKTMWPGLCRVFYKPMSHIYKPFPVFIFYGNKKPKNVNEFLHKFIEELNLLAVTGITVKGQQFRIKLRIFTGDIPATDFIKCTCGHTGLNGCRRCDTVAVRIDHNTVYLNVGNPRTDESFRNFTDLDHHLTASPLLGLHLLTDMVLQFIIDPMHHEYLGTMNRLFQNWKEGDPRVKLSVVQRDELNRRTELLKKDIPHEFSRKMRPTNHFNDYKATDHRFFAVYCGPIVLKKLLSKKCYEHFLLFHVALRMLSGKDAVEHSRMAKDYLSEFANKSQVLYGLKFSSLNIHYSHHVADDVQYTQCNINDISAFPFESLLGVIKRMLRSPHNTLAQYCRRLFEERTALDQTAQLEKELKVIRVTKDDEVLLVRFKQQYFSSAHPNNTALLKDGTIVKIVRMTRVGQIICARVMAYGVKKSLYKVPCDSSFLNIHEIDDRPLSRNTKGITLQDISTKLVRLSINFAANDPLRTFVLPLLH</sequence>
<dbReference type="EMBL" id="CM056744">
    <property type="protein sequence ID" value="KAJ8665422.1"/>
    <property type="molecule type" value="Genomic_DNA"/>
</dbReference>
<organism evidence="1 2">
    <name type="scientific">Eretmocerus hayati</name>
    <dbReference type="NCBI Taxonomy" id="131215"/>
    <lineage>
        <taxon>Eukaryota</taxon>
        <taxon>Metazoa</taxon>
        <taxon>Ecdysozoa</taxon>
        <taxon>Arthropoda</taxon>
        <taxon>Hexapoda</taxon>
        <taxon>Insecta</taxon>
        <taxon>Pterygota</taxon>
        <taxon>Neoptera</taxon>
        <taxon>Endopterygota</taxon>
        <taxon>Hymenoptera</taxon>
        <taxon>Apocrita</taxon>
        <taxon>Proctotrupomorpha</taxon>
        <taxon>Chalcidoidea</taxon>
        <taxon>Aphelinidae</taxon>
        <taxon>Aphelininae</taxon>
        <taxon>Eretmocerus</taxon>
    </lineage>
</organism>
<keyword evidence="2" id="KW-1185">Reference proteome</keyword>
<dbReference type="Proteomes" id="UP001239111">
    <property type="component" value="Chromosome 4"/>
</dbReference>
<evidence type="ECO:0000313" key="2">
    <source>
        <dbReference type="Proteomes" id="UP001239111"/>
    </source>
</evidence>
<proteinExistence type="predicted"/>
<protein>
    <submittedName>
        <fullName evidence="1">Uncharacterized protein</fullName>
    </submittedName>
</protein>